<evidence type="ECO:0000313" key="2">
    <source>
        <dbReference type="EMBL" id="GHC78299.1"/>
    </source>
</evidence>
<dbReference type="Proteomes" id="UP000638353">
    <property type="component" value="Unassembled WGS sequence"/>
</dbReference>
<dbReference type="AlphaFoldDB" id="A0A918WSG4"/>
<organism evidence="2 3">
    <name type="scientific">Streptomyces finlayi</name>
    <dbReference type="NCBI Taxonomy" id="67296"/>
    <lineage>
        <taxon>Bacteria</taxon>
        <taxon>Bacillati</taxon>
        <taxon>Actinomycetota</taxon>
        <taxon>Actinomycetes</taxon>
        <taxon>Kitasatosporales</taxon>
        <taxon>Streptomycetaceae</taxon>
        <taxon>Streptomyces</taxon>
    </lineage>
</organism>
<sequence>MIRSTRIARKAWGGGAAGQPNPYRRTKNGAGREIHSGEESRGRRLFGQASLTWEVCGAVRTWEVRGGAVGSARGATVRTGCD</sequence>
<dbReference type="EMBL" id="BMVC01000001">
    <property type="protein sequence ID" value="GHC78299.1"/>
    <property type="molecule type" value="Genomic_DNA"/>
</dbReference>
<evidence type="ECO:0000313" key="3">
    <source>
        <dbReference type="Proteomes" id="UP000638353"/>
    </source>
</evidence>
<name>A0A918WSG4_9ACTN</name>
<proteinExistence type="predicted"/>
<reference evidence="2" key="2">
    <citation type="submission" date="2020-09" db="EMBL/GenBank/DDBJ databases">
        <authorList>
            <person name="Sun Q."/>
            <person name="Ohkuma M."/>
        </authorList>
    </citation>
    <scope>NUCLEOTIDE SEQUENCE</scope>
    <source>
        <strain evidence="2">JCM 4637</strain>
    </source>
</reference>
<evidence type="ECO:0000256" key="1">
    <source>
        <dbReference type="SAM" id="MobiDB-lite"/>
    </source>
</evidence>
<comment type="caution">
    <text evidence="2">The sequence shown here is derived from an EMBL/GenBank/DDBJ whole genome shotgun (WGS) entry which is preliminary data.</text>
</comment>
<feature type="compositionally biased region" description="Basic and acidic residues" evidence="1">
    <location>
        <begin position="30"/>
        <end position="41"/>
    </location>
</feature>
<reference evidence="2" key="1">
    <citation type="journal article" date="2014" name="Int. J. Syst. Evol. Microbiol.">
        <title>Complete genome sequence of Corynebacterium casei LMG S-19264T (=DSM 44701T), isolated from a smear-ripened cheese.</title>
        <authorList>
            <consortium name="US DOE Joint Genome Institute (JGI-PGF)"/>
            <person name="Walter F."/>
            <person name="Albersmeier A."/>
            <person name="Kalinowski J."/>
            <person name="Ruckert C."/>
        </authorList>
    </citation>
    <scope>NUCLEOTIDE SEQUENCE</scope>
    <source>
        <strain evidence="2">JCM 4637</strain>
    </source>
</reference>
<protein>
    <submittedName>
        <fullName evidence="2">Uncharacterized protein</fullName>
    </submittedName>
</protein>
<gene>
    <name evidence="2" type="ORF">GCM10010334_03400</name>
</gene>
<feature type="region of interest" description="Disordered" evidence="1">
    <location>
        <begin position="1"/>
        <end position="41"/>
    </location>
</feature>
<accession>A0A918WSG4</accession>